<evidence type="ECO:0000259" key="1">
    <source>
        <dbReference type="Pfam" id="PF07883"/>
    </source>
</evidence>
<dbReference type="PANTHER" id="PTHR36448">
    <property type="entry name" value="BLR7373 PROTEIN"/>
    <property type="match status" value="1"/>
</dbReference>
<sequence length="142" mass="15850">MQNQLEKNKWFKGGTWGAVPRHHFHPNSHECYAILQGSSTLLVGVGPLDDPGIGKTIRVEAGDAIIFPSGVSHCSVDSEGYRYMGVYPEGAPKWKNEYCKDSSRWESICREAQQVPVPEWDPIRGHLGPLSRLWSGDSKLET</sequence>
<keyword evidence="3" id="KW-1185">Reference proteome</keyword>
<dbReference type="EMBL" id="KV878126">
    <property type="protein sequence ID" value="OJI99325.1"/>
    <property type="molecule type" value="Genomic_DNA"/>
</dbReference>
<dbReference type="PANTHER" id="PTHR36448:SF2">
    <property type="entry name" value="CUPIN TYPE-1 DOMAIN-CONTAINING PROTEIN"/>
    <property type="match status" value="1"/>
</dbReference>
<dbReference type="InterPro" id="IPR047121">
    <property type="entry name" value="YjiB-like"/>
</dbReference>
<dbReference type="InterPro" id="IPR013096">
    <property type="entry name" value="Cupin_2"/>
</dbReference>
<dbReference type="SUPFAM" id="SSF51182">
    <property type="entry name" value="RmlC-like cupins"/>
    <property type="match status" value="1"/>
</dbReference>
<dbReference type="Pfam" id="PF07883">
    <property type="entry name" value="Cupin_2"/>
    <property type="match status" value="1"/>
</dbReference>
<dbReference type="GeneID" id="63732461"/>
<dbReference type="RefSeq" id="XP_040665088.1">
    <property type="nucleotide sequence ID" value="XM_040816950.1"/>
</dbReference>
<evidence type="ECO:0000313" key="2">
    <source>
        <dbReference type="EMBL" id="OJI99325.1"/>
    </source>
</evidence>
<reference evidence="3" key="1">
    <citation type="journal article" date="2017" name="Genome Biol.">
        <title>Comparative genomics reveals high biological diversity and specific adaptations in the industrially and medically important fungal genus Aspergillus.</title>
        <authorList>
            <person name="de Vries R.P."/>
            <person name="Riley R."/>
            <person name="Wiebenga A."/>
            <person name="Aguilar-Osorio G."/>
            <person name="Amillis S."/>
            <person name="Uchima C.A."/>
            <person name="Anderluh G."/>
            <person name="Asadollahi M."/>
            <person name="Askin M."/>
            <person name="Barry K."/>
            <person name="Battaglia E."/>
            <person name="Bayram O."/>
            <person name="Benocci T."/>
            <person name="Braus-Stromeyer S.A."/>
            <person name="Caldana C."/>
            <person name="Canovas D."/>
            <person name="Cerqueira G.C."/>
            <person name="Chen F."/>
            <person name="Chen W."/>
            <person name="Choi C."/>
            <person name="Clum A."/>
            <person name="Dos Santos R.A."/>
            <person name="Damasio A.R."/>
            <person name="Diallinas G."/>
            <person name="Emri T."/>
            <person name="Fekete E."/>
            <person name="Flipphi M."/>
            <person name="Freyberg S."/>
            <person name="Gallo A."/>
            <person name="Gournas C."/>
            <person name="Habgood R."/>
            <person name="Hainaut M."/>
            <person name="Harispe M.L."/>
            <person name="Henrissat B."/>
            <person name="Hilden K.S."/>
            <person name="Hope R."/>
            <person name="Hossain A."/>
            <person name="Karabika E."/>
            <person name="Karaffa L."/>
            <person name="Karanyi Z."/>
            <person name="Krasevec N."/>
            <person name="Kuo A."/>
            <person name="Kusch H."/>
            <person name="LaButti K."/>
            <person name="Lagendijk E.L."/>
            <person name="Lapidus A."/>
            <person name="Levasseur A."/>
            <person name="Lindquist E."/>
            <person name="Lipzen A."/>
            <person name="Logrieco A.F."/>
            <person name="MacCabe A."/>
            <person name="Maekelae M.R."/>
            <person name="Malavazi I."/>
            <person name="Melin P."/>
            <person name="Meyer V."/>
            <person name="Mielnichuk N."/>
            <person name="Miskei M."/>
            <person name="Molnar A.P."/>
            <person name="Mule G."/>
            <person name="Ngan C.Y."/>
            <person name="Orejas M."/>
            <person name="Orosz E."/>
            <person name="Ouedraogo J.P."/>
            <person name="Overkamp K.M."/>
            <person name="Park H.-S."/>
            <person name="Perrone G."/>
            <person name="Piumi F."/>
            <person name="Punt P.J."/>
            <person name="Ram A.F."/>
            <person name="Ramon A."/>
            <person name="Rauscher S."/>
            <person name="Record E."/>
            <person name="Riano-Pachon D.M."/>
            <person name="Robert V."/>
            <person name="Roehrig J."/>
            <person name="Ruller R."/>
            <person name="Salamov A."/>
            <person name="Salih N.S."/>
            <person name="Samson R.A."/>
            <person name="Sandor E."/>
            <person name="Sanguinetti M."/>
            <person name="Schuetze T."/>
            <person name="Sepcic K."/>
            <person name="Shelest E."/>
            <person name="Sherlock G."/>
            <person name="Sophianopoulou V."/>
            <person name="Squina F.M."/>
            <person name="Sun H."/>
            <person name="Susca A."/>
            <person name="Todd R.B."/>
            <person name="Tsang A."/>
            <person name="Unkles S.E."/>
            <person name="van de Wiele N."/>
            <person name="van Rossen-Uffink D."/>
            <person name="Oliveira J.V."/>
            <person name="Vesth T.C."/>
            <person name="Visser J."/>
            <person name="Yu J.-H."/>
            <person name="Zhou M."/>
            <person name="Andersen M.R."/>
            <person name="Archer D.B."/>
            <person name="Baker S.E."/>
            <person name="Benoit I."/>
            <person name="Brakhage A.A."/>
            <person name="Braus G.H."/>
            <person name="Fischer R."/>
            <person name="Frisvad J.C."/>
            <person name="Goldman G.H."/>
            <person name="Houbraken J."/>
            <person name="Oakley B."/>
            <person name="Pocsi I."/>
            <person name="Scazzocchio C."/>
            <person name="Seiboth B."/>
            <person name="vanKuyk P.A."/>
            <person name="Wortman J."/>
            <person name="Dyer P.S."/>
            <person name="Grigoriev I.V."/>
        </authorList>
    </citation>
    <scope>NUCLEOTIDE SEQUENCE [LARGE SCALE GENOMIC DNA]</scope>
    <source>
        <strain evidence="3">CBS 583.65</strain>
    </source>
</reference>
<dbReference type="InterPro" id="IPR011051">
    <property type="entry name" value="RmlC_Cupin_sf"/>
</dbReference>
<evidence type="ECO:0000313" key="3">
    <source>
        <dbReference type="Proteomes" id="UP000184073"/>
    </source>
</evidence>
<dbReference type="InterPro" id="IPR014710">
    <property type="entry name" value="RmlC-like_jellyroll"/>
</dbReference>
<protein>
    <recommendedName>
        <fullName evidence="1">Cupin type-2 domain-containing protein</fullName>
    </recommendedName>
</protein>
<dbReference type="VEuPathDB" id="FungiDB:ASPVEDRAFT_80937"/>
<name>A0A1L9PCZ0_ASPVE</name>
<proteinExistence type="predicted"/>
<gene>
    <name evidence="2" type="ORF">ASPVEDRAFT_80937</name>
</gene>
<dbReference type="CDD" id="cd02219">
    <property type="entry name" value="cupin_YjlB-like"/>
    <property type="match status" value="1"/>
</dbReference>
<accession>A0A1L9PCZ0</accession>
<dbReference type="OrthoDB" id="2446447at2759"/>
<dbReference type="AlphaFoldDB" id="A0A1L9PCZ0"/>
<feature type="domain" description="Cupin type-2" evidence="1">
    <location>
        <begin position="19"/>
        <end position="74"/>
    </location>
</feature>
<dbReference type="Proteomes" id="UP000184073">
    <property type="component" value="Unassembled WGS sequence"/>
</dbReference>
<dbReference type="Gene3D" id="2.60.120.10">
    <property type="entry name" value="Jelly Rolls"/>
    <property type="match status" value="1"/>
</dbReference>
<organism evidence="2 3">
    <name type="scientific">Aspergillus versicolor CBS 583.65</name>
    <dbReference type="NCBI Taxonomy" id="1036611"/>
    <lineage>
        <taxon>Eukaryota</taxon>
        <taxon>Fungi</taxon>
        <taxon>Dikarya</taxon>
        <taxon>Ascomycota</taxon>
        <taxon>Pezizomycotina</taxon>
        <taxon>Eurotiomycetes</taxon>
        <taxon>Eurotiomycetidae</taxon>
        <taxon>Eurotiales</taxon>
        <taxon>Aspergillaceae</taxon>
        <taxon>Aspergillus</taxon>
        <taxon>Aspergillus subgen. Nidulantes</taxon>
    </lineage>
</organism>